<dbReference type="InterPro" id="IPR036561">
    <property type="entry name" value="MAM33_sf"/>
</dbReference>
<proteinExistence type="predicted"/>
<dbReference type="PANTHER" id="PTHR10826:SF1">
    <property type="entry name" value="COMPLEMENT COMPONENT 1 Q SUBCOMPONENT-BINDING PROTEIN, MITOCHONDRIAL"/>
    <property type="match status" value="1"/>
</dbReference>
<dbReference type="Gene3D" id="3.10.280.10">
    <property type="entry name" value="Mitochondrial glycoprotein"/>
    <property type="match status" value="1"/>
</dbReference>
<dbReference type="SUPFAM" id="SSF54529">
    <property type="entry name" value="Mitochondrial glycoprotein MAM33-like"/>
    <property type="match status" value="1"/>
</dbReference>
<keyword evidence="2" id="KW-1185">Reference proteome</keyword>
<evidence type="ECO:0000313" key="2">
    <source>
        <dbReference type="Proteomes" id="UP000245207"/>
    </source>
</evidence>
<comment type="caution">
    <text evidence="1">The sequence shown here is derived from an EMBL/GenBank/DDBJ whole genome shotgun (WGS) entry which is preliminary data.</text>
</comment>
<protein>
    <submittedName>
        <fullName evidence="1">Mitochondrial glycoprotein</fullName>
    </submittedName>
</protein>
<evidence type="ECO:0000313" key="1">
    <source>
        <dbReference type="EMBL" id="PWA76265.1"/>
    </source>
</evidence>
<reference evidence="1 2" key="1">
    <citation type="journal article" date="2018" name="Mol. Plant">
        <title>The genome of Artemisia annua provides insight into the evolution of Asteraceae family and artemisinin biosynthesis.</title>
        <authorList>
            <person name="Shen Q."/>
            <person name="Zhang L."/>
            <person name="Liao Z."/>
            <person name="Wang S."/>
            <person name="Yan T."/>
            <person name="Shi P."/>
            <person name="Liu M."/>
            <person name="Fu X."/>
            <person name="Pan Q."/>
            <person name="Wang Y."/>
            <person name="Lv Z."/>
            <person name="Lu X."/>
            <person name="Zhang F."/>
            <person name="Jiang W."/>
            <person name="Ma Y."/>
            <person name="Chen M."/>
            <person name="Hao X."/>
            <person name="Li L."/>
            <person name="Tang Y."/>
            <person name="Lv G."/>
            <person name="Zhou Y."/>
            <person name="Sun X."/>
            <person name="Brodelius P.E."/>
            <person name="Rose J.K.C."/>
            <person name="Tang K."/>
        </authorList>
    </citation>
    <scope>NUCLEOTIDE SEQUENCE [LARGE SCALE GENOMIC DNA]</scope>
    <source>
        <strain evidence="2">cv. Huhao1</strain>
        <tissue evidence="1">Leaf</tissue>
    </source>
</reference>
<accession>A0A2U1NRX1</accession>
<gene>
    <name evidence="1" type="ORF">CTI12_AA235830</name>
</gene>
<dbReference type="OrthoDB" id="278212at2759"/>
<organism evidence="1 2">
    <name type="scientific">Artemisia annua</name>
    <name type="common">Sweet wormwood</name>
    <dbReference type="NCBI Taxonomy" id="35608"/>
    <lineage>
        <taxon>Eukaryota</taxon>
        <taxon>Viridiplantae</taxon>
        <taxon>Streptophyta</taxon>
        <taxon>Embryophyta</taxon>
        <taxon>Tracheophyta</taxon>
        <taxon>Spermatophyta</taxon>
        <taxon>Magnoliopsida</taxon>
        <taxon>eudicotyledons</taxon>
        <taxon>Gunneridae</taxon>
        <taxon>Pentapetalae</taxon>
        <taxon>asterids</taxon>
        <taxon>campanulids</taxon>
        <taxon>Asterales</taxon>
        <taxon>Asteraceae</taxon>
        <taxon>Asteroideae</taxon>
        <taxon>Anthemideae</taxon>
        <taxon>Artemisiinae</taxon>
        <taxon>Artemisia</taxon>
    </lineage>
</organism>
<dbReference type="AlphaFoldDB" id="A0A2U1NRX1"/>
<dbReference type="EMBL" id="PKPP01002288">
    <property type="protein sequence ID" value="PWA76265.1"/>
    <property type="molecule type" value="Genomic_DNA"/>
</dbReference>
<dbReference type="PANTHER" id="PTHR10826">
    <property type="entry name" value="COMPLEMENT COMPONENT 1"/>
    <property type="match status" value="1"/>
</dbReference>
<dbReference type="GO" id="GO:0005759">
    <property type="term" value="C:mitochondrial matrix"/>
    <property type="evidence" value="ECO:0007669"/>
    <property type="project" value="InterPro"/>
</dbReference>
<dbReference type="Proteomes" id="UP000245207">
    <property type="component" value="Unassembled WGS sequence"/>
</dbReference>
<dbReference type="InterPro" id="IPR003428">
    <property type="entry name" value="MAM33"/>
</dbReference>
<sequence>MSKVASLLQKGKRAFRDLELLKVLQSEIKHELSNDLYKSESGSLGDFVMDWDSPHSKDVIMRKNCESGEEVAISALLGDETFLEVDGYPKGVEMKVCIKKAGLSSILQFDCKVIDEGQDKVDFHIQNAYYLKSPTNLDSSVYRGPMFS</sequence>
<name>A0A2U1NRX1_ARTAN</name>